<proteinExistence type="predicted"/>
<feature type="compositionally biased region" description="Pro residues" evidence="1">
    <location>
        <begin position="108"/>
        <end position="129"/>
    </location>
</feature>
<protein>
    <submittedName>
        <fullName evidence="2">Uncharacterized protein</fullName>
    </submittedName>
</protein>
<feature type="region of interest" description="Disordered" evidence="1">
    <location>
        <begin position="13"/>
        <end position="47"/>
    </location>
</feature>
<feature type="region of interest" description="Disordered" evidence="1">
    <location>
        <begin position="104"/>
        <end position="129"/>
    </location>
</feature>
<gene>
    <name evidence="2" type="ORF">C4D60_Mb08t14350</name>
</gene>
<dbReference type="AlphaFoldDB" id="A0A4S8K3R9"/>
<reference evidence="2 3" key="1">
    <citation type="journal article" date="2019" name="Nat. Plants">
        <title>Genome sequencing of Musa balbisiana reveals subgenome evolution and function divergence in polyploid bananas.</title>
        <authorList>
            <person name="Yao X."/>
        </authorList>
    </citation>
    <scope>NUCLEOTIDE SEQUENCE [LARGE SCALE GENOMIC DNA]</scope>
    <source>
        <strain evidence="3">cv. DH-PKW</strain>
        <tissue evidence="2">Leaves</tissue>
    </source>
</reference>
<sequence>MLSAAIPLLLSRLSSTPSSDTPPPSRPDHRPSNSMLSSSSPTLVLPPPLLPTTSALGLVRDARLAFTAAPSPSPTCYAAVIRCSAARGLFDHNRLCLRPHASFSSPLADPPSGPTPPSPPSSSPAPPSGFPPWDSRSWFLDPLGWGARSLHHRQRPHELYCKLCHAKDDGRRNSTC</sequence>
<name>A0A4S8K3R9_MUSBA</name>
<dbReference type="Proteomes" id="UP000317650">
    <property type="component" value="Chromosome 8"/>
</dbReference>
<feature type="compositionally biased region" description="Low complexity" evidence="1">
    <location>
        <begin position="32"/>
        <end position="43"/>
    </location>
</feature>
<accession>A0A4S8K3R9</accession>
<dbReference type="EMBL" id="PYDT01000002">
    <property type="protein sequence ID" value="THU69432.1"/>
    <property type="molecule type" value="Genomic_DNA"/>
</dbReference>
<organism evidence="2 3">
    <name type="scientific">Musa balbisiana</name>
    <name type="common">Banana</name>
    <dbReference type="NCBI Taxonomy" id="52838"/>
    <lineage>
        <taxon>Eukaryota</taxon>
        <taxon>Viridiplantae</taxon>
        <taxon>Streptophyta</taxon>
        <taxon>Embryophyta</taxon>
        <taxon>Tracheophyta</taxon>
        <taxon>Spermatophyta</taxon>
        <taxon>Magnoliopsida</taxon>
        <taxon>Liliopsida</taxon>
        <taxon>Zingiberales</taxon>
        <taxon>Musaceae</taxon>
        <taxon>Musa</taxon>
    </lineage>
</organism>
<evidence type="ECO:0000313" key="2">
    <source>
        <dbReference type="EMBL" id="THU69432.1"/>
    </source>
</evidence>
<evidence type="ECO:0000256" key="1">
    <source>
        <dbReference type="SAM" id="MobiDB-lite"/>
    </source>
</evidence>
<keyword evidence="3" id="KW-1185">Reference proteome</keyword>
<evidence type="ECO:0000313" key="3">
    <source>
        <dbReference type="Proteomes" id="UP000317650"/>
    </source>
</evidence>
<comment type="caution">
    <text evidence="2">The sequence shown here is derived from an EMBL/GenBank/DDBJ whole genome shotgun (WGS) entry which is preliminary data.</text>
</comment>